<dbReference type="AlphaFoldDB" id="A0A848LVL2"/>
<dbReference type="RefSeq" id="WP_169350658.1">
    <property type="nucleotide sequence ID" value="NZ_JABBJJ010000326.1"/>
</dbReference>
<gene>
    <name evidence="1" type="ORF">HG543_42485</name>
</gene>
<comment type="caution">
    <text evidence="1">The sequence shown here is derived from an EMBL/GenBank/DDBJ whole genome shotgun (WGS) entry which is preliminary data.</text>
</comment>
<dbReference type="SUPFAM" id="SSF50494">
    <property type="entry name" value="Trypsin-like serine proteases"/>
    <property type="match status" value="1"/>
</dbReference>
<proteinExistence type="predicted"/>
<dbReference type="InterPro" id="IPR009003">
    <property type="entry name" value="Peptidase_S1_PA"/>
</dbReference>
<dbReference type="Proteomes" id="UP000518300">
    <property type="component" value="Unassembled WGS sequence"/>
</dbReference>
<organism evidence="1 2">
    <name type="scientific">Pyxidicoccus fallax</name>
    <dbReference type="NCBI Taxonomy" id="394095"/>
    <lineage>
        <taxon>Bacteria</taxon>
        <taxon>Pseudomonadati</taxon>
        <taxon>Myxococcota</taxon>
        <taxon>Myxococcia</taxon>
        <taxon>Myxococcales</taxon>
        <taxon>Cystobacterineae</taxon>
        <taxon>Myxococcaceae</taxon>
        <taxon>Pyxidicoccus</taxon>
    </lineage>
</organism>
<sequence length="270" mass="30148">MDEIVGTAAKVAEEQFFNQHVVPLIAEKGAEGSEEAEVFGSGTLIRIGPKRLIVTAGHVISAMDRATRMGMLLGFPQERTGIRNNTSDIISLDGLLHGVLDEELDVGFFDLSDKVIEQIDERRFLDLNSISTRAPRVDDRYVVFGFPSQRGQYKAGILRYKKAFIHEDGPYAGPEPVLGVTAVKPIPELHIRVAWNGSEALEGISGASIWVRERAVGNFWDPSREFKIVAVETDTLTGHWIRGTQWRVVARAIVQQFPDLKEEFTRYLKS</sequence>
<dbReference type="EMBL" id="JABBJJ010000326">
    <property type="protein sequence ID" value="NMO21473.1"/>
    <property type="molecule type" value="Genomic_DNA"/>
</dbReference>
<name>A0A848LVL2_9BACT</name>
<keyword evidence="2" id="KW-1185">Reference proteome</keyword>
<accession>A0A848LVL2</accession>
<reference evidence="1 2" key="1">
    <citation type="submission" date="2020-04" db="EMBL/GenBank/DDBJ databases">
        <title>Draft genome of Pyxidicoccus fallax type strain.</title>
        <authorList>
            <person name="Whitworth D.E."/>
        </authorList>
    </citation>
    <scope>NUCLEOTIDE SEQUENCE [LARGE SCALE GENOMIC DNA]</scope>
    <source>
        <strain evidence="1 2">DSM 14698</strain>
    </source>
</reference>
<evidence type="ECO:0000313" key="1">
    <source>
        <dbReference type="EMBL" id="NMO21473.1"/>
    </source>
</evidence>
<evidence type="ECO:0000313" key="2">
    <source>
        <dbReference type="Proteomes" id="UP000518300"/>
    </source>
</evidence>
<protein>
    <submittedName>
        <fullName evidence="1">Trypsin-like peptidase domain-containing protein</fullName>
    </submittedName>
</protein>